<dbReference type="InterPro" id="IPR006367">
    <property type="entry name" value="Sirohaem_synthase_N"/>
</dbReference>
<dbReference type="SUPFAM" id="SSF53790">
    <property type="entry name" value="Tetrapyrrole methylase"/>
    <property type="match status" value="1"/>
</dbReference>
<dbReference type="Gene3D" id="3.40.50.720">
    <property type="entry name" value="NAD(P)-binding Rossmann-like Domain"/>
    <property type="match status" value="1"/>
</dbReference>
<comment type="catalytic activity">
    <reaction evidence="6">
        <text>precorrin-2 + NAD(+) = sirohydrochlorin + NADH + 2 H(+)</text>
        <dbReference type="Rhea" id="RHEA:15613"/>
        <dbReference type="ChEBI" id="CHEBI:15378"/>
        <dbReference type="ChEBI" id="CHEBI:57540"/>
        <dbReference type="ChEBI" id="CHEBI:57945"/>
        <dbReference type="ChEBI" id="CHEBI:58351"/>
        <dbReference type="ChEBI" id="CHEBI:58827"/>
        <dbReference type="EC" id="1.3.1.76"/>
    </reaction>
</comment>
<reference evidence="7" key="2">
    <citation type="journal article" date="2018" name="ISME J.">
        <title>A dynamic microbial community with high functional redundancy inhabits the cold, oxic subseafloor aquifer.</title>
        <authorList>
            <person name="Tully B.J."/>
            <person name="Wheat C.G."/>
            <person name="Glazer B.T."/>
            <person name="Huber J.A."/>
        </authorList>
    </citation>
    <scope>NUCLEOTIDE SEQUENCE</scope>
    <source>
        <strain evidence="7">NORP83</strain>
    </source>
</reference>
<accession>A0A2A4Z8V6</accession>
<keyword evidence="3" id="KW-0560">Oxidoreductase</keyword>
<organism evidence="7">
    <name type="scientific">OCS116 cluster bacterium</name>
    <dbReference type="NCBI Taxonomy" id="2030921"/>
    <lineage>
        <taxon>Bacteria</taxon>
        <taxon>Pseudomonadati</taxon>
        <taxon>Pseudomonadota</taxon>
        <taxon>Alphaproteobacteria</taxon>
        <taxon>OCS116 cluster</taxon>
    </lineage>
</organism>
<dbReference type="GO" id="GO:0019354">
    <property type="term" value="P:siroheme biosynthetic process"/>
    <property type="evidence" value="ECO:0007669"/>
    <property type="project" value="UniProtKB-UniPathway"/>
</dbReference>
<evidence type="ECO:0000256" key="5">
    <source>
        <dbReference type="ARBA" id="ARBA00023244"/>
    </source>
</evidence>
<gene>
    <name evidence="7" type="ORF">COB13_02790</name>
</gene>
<dbReference type="InterPro" id="IPR035996">
    <property type="entry name" value="4pyrrol_Methylase_sf"/>
</dbReference>
<dbReference type="InterPro" id="IPR036291">
    <property type="entry name" value="NAD(P)-bd_dom_sf"/>
</dbReference>
<proteinExistence type="predicted"/>
<comment type="pathway">
    <text evidence="1">Porphyrin-containing compound metabolism; siroheme biosynthesis; sirohydrochlorin from precorrin-2: step 1/1.</text>
</comment>
<evidence type="ECO:0000256" key="4">
    <source>
        <dbReference type="ARBA" id="ARBA00023027"/>
    </source>
</evidence>
<dbReference type="GO" id="GO:0008168">
    <property type="term" value="F:methyltransferase activity"/>
    <property type="evidence" value="ECO:0007669"/>
    <property type="project" value="InterPro"/>
</dbReference>
<dbReference type="GO" id="GO:0004325">
    <property type="term" value="F:ferrochelatase activity"/>
    <property type="evidence" value="ECO:0007669"/>
    <property type="project" value="InterPro"/>
</dbReference>
<name>A0A2A4Z8V6_9PROT</name>
<dbReference type="NCBIfam" id="TIGR01470">
    <property type="entry name" value="cysG_Nterm"/>
    <property type="match status" value="1"/>
</dbReference>
<dbReference type="EC" id="1.3.1.76" evidence="2"/>
<evidence type="ECO:0000256" key="3">
    <source>
        <dbReference type="ARBA" id="ARBA00023002"/>
    </source>
</evidence>
<evidence type="ECO:0000256" key="6">
    <source>
        <dbReference type="ARBA" id="ARBA00047561"/>
    </source>
</evidence>
<evidence type="ECO:0000313" key="7">
    <source>
        <dbReference type="EMBL" id="PCJ03564.1"/>
    </source>
</evidence>
<reference key="1">
    <citation type="submission" date="2017-08" db="EMBL/GenBank/DDBJ databases">
        <title>A dynamic microbial community with high functional redundancy inhabits the cold, oxic subseafloor aquifer.</title>
        <authorList>
            <person name="Tully B.J."/>
            <person name="Wheat C.G."/>
            <person name="Glazer B.T."/>
            <person name="Huber J.A."/>
        </authorList>
    </citation>
    <scope>NUCLEOTIDE SEQUENCE [LARGE SCALE GENOMIC DNA]</scope>
</reference>
<dbReference type="PANTHER" id="PTHR35330">
    <property type="entry name" value="SIROHEME BIOSYNTHESIS PROTEIN MET8"/>
    <property type="match status" value="1"/>
</dbReference>
<sequence>MKVIPIFLKVDQKPVLVIGHGQMAEAKVNLLSSMEAKVKWLTLGAKITAPYGDNVEIIEQKYAKKHLHNIICMFIATDDAKLIETVLVAAQARGIIYNFVDMPEISQFITPAVVKRDDIIIAISTSGKAPVLARNIRLKINQMLPQNIGKLAEFTYNFRPVAQKMMFESKKLFRFWNDVFSDKNLNLLLNKTDAEKHEHLINMIKQQQASSGQIVEINLTSRLADDLTLKAHRNINIADVIIYGDDMEEIMGFARRDAKRIHLTSELNVETLVASHLADGDLVVYLKPIHSFTVPIKITKDQHSHIGL</sequence>
<dbReference type="UniPathway" id="UPA00262">
    <property type="reaction ID" value="UER00222"/>
</dbReference>
<dbReference type="EMBL" id="NVUS01000002">
    <property type="protein sequence ID" value="PCJ03564.1"/>
    <property type="molecule type" value="Genomic_DNA"/>
</dbReference>
<dbReference type="PANTHER" id="PTHR35330:SF1">
    <property type="entry name" value="SIROHEME BIOSYNTHESIS PROTEIN MET8"/>
    <property type="match status" value="1"/>
</dbReference>
<dbReference type="InterPro" id="IPR028161">
    <property type="entry name" value="Met8-like"/>
</dbReference>
<keyword evidence="4" id="KW-0520">NAD</keyword>
<dbReference type="AlphaFoldDB" id="A0A2A4Z8V6"/>
<evidence type="ECO:0000256" key="2">
    <source>
        <dbReference type="ARBA" id="ARBA00012400"/>
    </source>
</evidence>
<protein>
    <recommendedName>
        <fullName evidence="2">precorrin-2 dehydrogenase</fullName>
        <ecNumber evidence="2">1.3.1.76</ecNumber>
    </recommendedName>
</protein>
<evidence type="ECO:0000256" key="1">
    <source>
        <dbReference type="ARBA" id="ARBA00005010"/>
    </source>
</evidence>
<comment type="caution">
    <text evidence="7">The sequence shown here is derived from an EMBL/GenBank/DDBJ whole genome shotgun (WGS) entry which is preliminary data.</text>
</comment>
<dbReference type="SUPFAM" id="SSF75615">
    <property type="entry name" value="Siroheme synthase middle domains-like"/>
    <property type="match status" value="1"/>
</dbReference>
<dbReference type="Pfam" id="PF13241">
    <property type="entry name" value="NAD_binding_7"/>
    <property type="match status" value="1"/>
</dbReference>
<keyword evidence="5" id="KW-0627">Porphyrin biosynthesis</keyword>
<dbReference type="Gene3D" id="3.30.160.110">
    <property type="entry name" value="Siroheme synthase, domain 2"/>
    <property type="match status" value="1"/>
</dbReference>
<dbReference type="SUPFAM" id="SSF51735">
    <property type="entry name" value="NAD(P)-binding Rossmann-fold domains"/>
    <property type="match status" value="1"/>
</dbReference>
<dbReference type="GO" id="GO:0043115">
    <property type="term" value="F:precorrin-2 dehydrogenase activity"/>
    <property type="evidence" value="ECO:0007669"/>
    <property type="project" value="UniProtKB-EC"/>
</dbReference>